<dbReference type="KEGG" id="vcn:VOLCADRAFT_98971"/>
<feature type="region of interest" description="Disordered" evidence="1">
    <location>
        <begin position="438"/>
        <end position="492"/>
    </location>
</feature>
<dbReference type="InParanoid" id="D8UGQ7"/>
<protein>
    <submittedName>
        <fullName evidence="2">Idaten transposition protein</fullName>
    </submittedName>
</protein>
<sequence>MVLQQILCSVSYLLDDAIPLCTQEELLDAVAHALSLMEIYFPSTELDIKAHNLLHLVERLFTLGPSYTTAMWGYEALMGRLVKLVKKEVVYLYMCLKVSASMCTHVQDTVSSNHFVCCHHACFLNIIHRTLCTICFPTPSQTDSPEVTVMRSWYIIERALKYAYRNQSTVMLDGILPKGVAVTKEIHSYWTWRNEKAPSVEPLRIDGAGGLRLLASLSSVQRSQLHEMYIQHDPRYKELWAAFLEWLWAQWPDHDTSAGAIQDSVLRNLWPLEIWRTSDALKEPYKFDVPPSFSERLAGVRLNDCIDIKAVYRRSKDNSHPNDVHTWFMCRKCAAVPEIGCCFKCWHPGTWGPSKYLYGQFFRYLSKASPLRRLSADLNNAIKWSWRKVPGAASMTGPRKFDVDDSTIVRAAWNSQALYAPERTQEDLVRQIKVPEIRVDDDTDAGPELTTSARGSLSDISSEYFPDDHDDDDDVDDDDEFQSADVDDSDVHSDMDDDLFHGIPPNVQDAEMQQPNRSWRDRLLTSVPGFSTRRGLQYDPMHTIGQFMLSC</sequence>
<dbReference type="RefSeq" id="XP_002957852.1">
    <property type="nucleotide sequence ID" value="XM_002957806.1"/>
</dbReference>
<dbReference type="EMBL" id="GL378401">
    <property type="protein sequence ID" value="EFJ41089.1"/>
    <property type="molecule type" value="Genomic_DNA"/>
</dbReference>
<name>D8UGQ7_VOLCA</name>
<reference evidence="2 3" key="1">
    <citation type="journal article" date="2010" name="Science">
        <title>Genomic analysis of organismal complexity in the multicellular green alga Volvox carteri.</title>
        <authorList>
            <person name="Prochnik S.E."/>
            <person name="Umen J."/>
            <person name="Nedelcu A.M."/>
            <person name="Hallmann A."/>
            <person name="Miller S.M."/>
            <person name="Nishii I."/>
            <person name="Ferris P."/>
            <person name="Kuo A."/>
            <person name="Mitros T."/>
            <person name="Fritz-Laylin L.K."/>
            <person name="Hellsten U."/>
            <person name="Chapman J."/>
            <person name="Simakov O."/>
            <person name="Rensing S.A."/>
            <person name="Terry A."/>
            <person name="Pangilinan J."/>
            <person name="Kapitonov V."/>
            <person name="Jurka J."/>
            <person name="Salamov A."/>
            <person name="Shapiro H."/>
            <person name="Schmutz J."/>
            <person name="Grimwood J."/>
            <person name="Lindquist E."/>
            <person name="Lucas S."/>
            <person name="Grigoriev I.V."/>
            <person name="Schmitt R."/>
            <person name="Kirk D."/>
            <person name="Rokhsar D.S."/>
        </authorList>
    </citation>
    <scope>NUCLEOTIDE SEQUENCE [LARGE SCALE GENOMIC DNA]</scope>
    <source>
        <strain evidence="3">f. Nagariensis / Eve</strain>
    </source>
</reference>
<organism evidence="3">
    <name type="scientific">Volvox carteri f. nagariensis</name>
    <dbReference type="NCBI Taxonomy" id="3068"/>
    <lineage>
        <taxon>Eukaryota</taxon>
        <taxon>Viridiplantae</taxon>
        <taxon>Chlorophyta</taxon>
        <taxon>core chlorophytes</taxon>
        <taxon>Chlorophyceae</taxon>
        <taxon>CS clade</taxon>
        <taxon>Chlamydomonadales</taxon>
        <taxon>Volvocaceae</taxon>
        <taxon>Volvox</taxon>
    </lineage>
</organism>
<accession>D8UGQ7</accession>
<evidence type="ECO:0000313" key="3">
    <source>
        <dbReference type="Proteomes" id="UP000001058"/>
    </source>
</evidence>
<evidence type="ECO:0000256" key="1">
    <source>
        <dbReference type="SAM" id="MobiDB-lite"/>
    </source>
</evidence>
<feature type="compositionally biased region" description="Polar residues" evidence="1">
    <location>
        <begin position="449"/>
        <end position="461"/>
    </location>
</feature>
<dbReference type="GeneID" id="9622934"/>
<gene>
    <name evidence="2" type="primary">itnpA2</name>
    <name evidence="2" type="ORF">VOLCADRAFT_98971</name>
</gene>
<evidence type="ECO:0000313" key="2">
    <source>
        <dbReference type="EMBL" id="EFJ41089.1"/>
    </source>
</evidence>
<feature type="compositionally biased region" description="Acidic residues" evidence="1">
    <location>
        <begin position="468"/>
        <end position="488"/>
    </location>
</feature>
<proteinExistence type="predicted"/>
<dbReference type="AlphaFoldDB" id="D8UGQ7"/>
<dbReference type="Proteomes" id="UP000001058">
    <property type="component" value="Unassembled WGS sequence"/>
</dbReference>
<keyword evidence="3" id="KW-1185">Reference proteome</keyword>